<evidence type="ECO:0000313" key="35">
    <source>
        <dbReference type="Proteomes" id="UP000827092"/>
    </source>
</evidence>
<keyword evidence="12" id="KW-0521">NADP</keyword>
<protein>
    <recommendedName>
        <fullName evidence="33">Flavin-containing monooxygenase</fullName>
        <ecNumber evidence="33">1.-.-.-</ecNumber>
    </recommendedName>
</protein>
<comment type="catalytic activity">
    <reaction evidence="20">
        <text>hypotaurine + NADH + O2 + H(+) = taurine + NAD(+) + H2O</text>
        <dbReference type="Rhea" id="RHEA:74111"/>
        <dbReference type="ChEBI" id="CHEBI:15377"/>
        <dbReference type="ChEBI" id="CHEBI:15378"/>
        <dbReference type="ChEBI" id="CHEBI:15379"/>
        <dbReference type="ChEBI" id="CHEBI:57540"/>
        <dbReference type="ChEBI" id="CHEBI:57853"/>
        <dbReference type="ChEBI" id="CHEBI:57945"/>
        <dbReference type="ChEBI" id="CHEBI:507393"/>
        <dbReference type="EC" id="1.14.13.8"/>
    </reaction>
    <physiologicalReaction direction="left-to-right" evidence="20">
        <dbReference type="Rhea" id="RHEA:74112"/>
    </physiologicalReaction>
</comment>
<comment type="subcellular location">
    <subcellularLocation>
        <location evidence="2">Endoplasmic reticulum membrane</location>
        <topology evidence="2">Single-pass membrane protein</topology>
    </subcellularLocation>
    <subcellularLocation>
        <location evidence="3">Microsome membrane</location>
    </subcellularLocation>
</comment>
<keyword evidence="9" id="KW-0256">Endoplasmic reticulum</keyword>
<dbReference type="InterPro" id="IPR000960">
    <property type="entry name" value="Flavin_mOase"/>
</dbReference>
<evidence type="ECO:0000256" key="2">
    <source>
        <dbReference type="ARBA" id="ARBA00004389"/>
    </source>
</evidence>
<evidence type="ECO:0000256" key="24">
    <source>
        <dbReference type="ARBA" id="ARBA00047864"/>
    </source>
</evidence>
<comment type="catalytic activity">
    <reaction evidence="24">
        <text>NADPH + O2 + H(+) = H2O2 + NADP(+)</text>
        <dbReference type="Rhea" id="RHEA:11260"/>
        <dbReference type="ChEBI" id="CHEBI:15378"/>
        <dbReference type="ChEBI" id="CHEBI:15379"/>
        <dbReference type="ChEBI" id="CHEBI:16240"/>
        <dbReference type="ChEBI" id="CHEBI:57783"/>
        <dbReference type="ChEBI" id="CHEBI:58349"/>
        <dbReference type="EC" id="1.6.3.1"/>
    </reaction>
    <physiologicalReaction direction="left-to-right" evidence="24">
        <dbReference type="Rhea" id="RHEA:11261"/>
    </physiologicalReaction>
</comment>
<evidence type="ECO:0000256" key="19">
    <source>
        <dbReference type="ARBA" id="ARBA00045957"/>
    </source>
</evidence>
<evidence type="ECO:0000256" key="16">
    <source>
        <dbReference type="ARBA" id="ARBA00023098"/>
    </source>
</evidence>
<evidence type="ECO:0000256" key="23">
    <source>
        <dbReference type="ARBA" id="ARBA00047855"/>
    </source>
</evidence>
<evidence type="ECO:0000256" key="5">
    <source>
        <dbReference type="ARBA" id="ARBA00022481"/>
    </source>
</evidence>
<dbReference type="InterPro" id="IPR050346">
    <property type="entry name" value="FMO-like"/>
</dbReference>
<evidence type="ECO:0000256" key="15">
    <source>
        <dbReference type="ARBA" id="ARBA00023033"/>
    </source>
</evidence>
<dbReference type="Gene3D" id="3.50.50.60">
    <property type="entry name" value="FAD/NAD(P)-binding domain"/>
    <property type="match status" value="3"/>
</dbReference>
<dbReference type="FunFam" id="3.50.50.60:FF:000159">
    <property type="entry name" value="Dimethylaniline monooxygenase [N-oxide-forming]"/>
    <property type="match status" value="1"/>
</dbReference>
<dbReference type="PRINTS" id="PR00370">
    <property type="entry name" value="FMOXYGENASE"/>
</dbReference>
<evidence type="ECO:0000256" key="18">
    <source>
        <dbReference type="ARBA" id="ARBA00045722"/>
    </source>
</evidence>
<proteinExistence type="inferred from homology"/>
<dbReference type="PRINTS" id="PR01125">
    <property type="entry name" value="FMOXYGENASE5"/>
</dbReference>
<evidence type="ECO:0000256" key="11">
    <source>
        <dbReference type="ARBA" id="ARBA00022848"/>
    </source>
</evidence>
<comment type="caution">
    <text evidence="34">The sequence shown here is derived from an EMBL/GenBank/DDBJ whole genome shotgun (WGS) entry which is preliminary data.</text>
</comment>
<evidence type="ECO:0000256" key="8">
    <source>
        <dbReference type="ARBA" id="ARBA00022692"/>
    </source>
</evidence>
<keyword evidence="14 33" id="KW-0560">Oxidoreductase</keyword>
<comment type="catalytic activity">
    <reaction evidence="28">
        <text>octan-3-one + NADPH + O2 + H(+) = ethyl hexanoate + NADP(+) + H2O</text>
        <dbReference type="Rhea" id="RHEA:54856"/>
        <dbReference type="ChEBI" id="CHEBI:15377"/>
        <dbReference type="ChEBI" id="CHEBI:15378"/>
        <dbReference type="ChEBI" id="CHEBI:15379"/>
        <dbReference type="ChEBI" id="CHEBI:57783"/>
        <dbReference type="ChEBI" id="CHEBI:58349"/>
        <dbReference type="ChEBI" id="CHEBI:80946"/>
        <dbReference type="ChEBI" id="CHEBI:86055"/>
    </reaction>
    <physiologicalReaction direction="left-to-right" evidence="28">
        <dbReference type="Rhea" id="RHEA:54857"/>
    </physiologicalReaction>
</comment>
<dbReference type="InterPro" id="IPR020946">
    <property type="entry name" value="Flavin_mOase-like"/>
</dbReference>
<dbReference type="GO" id="GO:0006629">
    <property type="term" value="P:lipid metabolic process"/>
    <property type="evidence" value="ECO:0007669"/>
    <property type="project" value="UniProtKB-KW"/>
</dbReference>
<dbReference type="GO" id="GO:0034899">
    <property type="term" value="F:trimethylamine monooxygenase activity"/>
    <property type="evidence" value="ECO:0007669"/>
    <property type="project" value="UniProtKB-EC"/>
</dbReference>
<dbReference type="Pfam" id="PF00743">
    <property type="entry name" value="FMO-like"/>
    <property type="match status" value="1"/>
</dbReference>
<evidence type="ECO:0000256" key="1">
    <source>
        <dbReference type="ARBA" id="ARBA00001974"/>
    </source>
</evidence>
<keyword evidence="10 33" id="KW-0274">FAD</keyword>
<evidence type="ECO:0000256" key="21">
    <source>
        <dbReference type="ARBA" id="ARBA00047426"/>
    </source>
</evidence>
<comment type="function">
    <text evidence="18">Acts as a Baeyer-Villiger monooxygenase on a broad range of substrates. Catalyzes the insertion of an oxygen atom into a carbon-carbon bond adjacent to a carbonyl, which converts ketones to esters. Active on diverse carbonyl compounds, whereas soft nucleophiles are mostly non- or poorly reactive. In contrast with other forms of FMO it is non- or poorly active on 'classical' substrates such as drugs, pesticides, and dietary components containing soft nucleophilic heteroatoms. Able to oxidize drug molecules bearing a carbonyl group on an aliphatic chain, such as nabumetone and pentoxifylline. Also, in the absence of substrates, shows slow but yet significant NADPH oxidase activity. Acts as a positive modulator of cholesterol biosynthesis as well as glucose homeostasis, promoting metabolic aging via pleiotropic effects.</text>
</comment>
<comment type="catalytic activity">
    <reaction evidence="29">
        <text>(2E)-geranial + NADPH + O2 + H(+) = (1E)-2,6-dimethylhepta-1,5-dien-1-yl formate + NADP(+) + H2O</text>
        <dbReference type="Rhea" id="RHEA:54860"/>
        <dbReference type="ChEBI" id="CHEBI:15377"/>
        <dbReference type="ChEBI" id="CHEBI:15378"/>
        <dbReference type="ChEBI" id="CHEBI:15379"/>
        <dbReference type="ChEBI" id="CHEBI:16980"/>
        <dbReference type="ChEBI" id="CHEBI:57783"/>
        <dbReference type="ChEBI" id="CHEBI:58349"/>
        <dbReference type="ChEBI" id="CHEBI:138375"/>
    </reaction>
    <physiologicalReaction direction="left-to-right" evidence="29">
        <dbReference type="Rhea" id="RHEA:54861"/>
    </physiologicalReaction>
</comment>
<keyword evidence="7 33" id="KW-0285">Flavoprotein</keyword>
<keyword evidence="11" id="KW-0492">Microsome</keyword>
<sequence length="481" mass="55142">MEPTCYERTSHLGGLWRYHDDDQDGLASVMKTTIINSSKEMGAFSDFPPNDDVPNYMHNKQVFQYLTDYAEMFDVERHVQFNKEVVMVDMADDYNETGRIVITAKDTKTEEVTKNTFDGVIVCIGHHVYPNVPSFPGMDKFKGKVLHTHSLKKVAEFEDQNVVVVGVGNSGMDAAVEISSVAKQVYLSTRRGTWVLPRVGPKGMPIDVALTTRFFDLLFRMVPYNIVCWFCERQLNERFDHATYNLKPAHRIWSQHPTISDTLPIKVLSGTVKVKKNIAKFVENGVIFDGEDEVTDCDSVVLATGYKIKFPFLNESFTTVKDNEVHLYKYVFPPQMKHPSVAIGGLIQSVGAGFPVMEAQVRWATLVMNGKIKLPTREEMEIDIQRKREANKKRYANSQRHTIQVDYIPYMDEICSLFGAKPNLFKIFFTNPVLFHTMFFGPSLSYQYRLQGPHAKPELSTKVLLEWDKRVFKPLKKDYKQ</sequence>
<evidence type="ECO:0000256" key="6">
    <source>
        <dbReference type="ARBA" id="ARBA00022553"/>
    </source>
</evidence>
<evidence type="ECO:0000256" key="30">
    <source>
        <dbReference type="ARBA" id="ARBA00048990"/>
    </source>
</evidence>
<evidence type="ECO:0000256" key="26">
    <source>
        <dbReference type="ARBA" id="ARBA00048041"/>
    </source>
</evidence>
<evidence type="ECO:0000256" key="29">
    <source>
        <dbReference type="ARBA" id="ARBA00048989"/>
    </source>
</evidence>
<name>A0AAV6V076_9ARAC</name>
<dbReference type="InterPro" id="IPR002257">
    <property type="entry name" value="Flavin_mOase_5"/>
</dbReference>
<dbReference type="GO" id="GO:0005789">
    <property type="term" value="C:endoplasmic reticulum membrane"/>
    <property type="evidence" value="ECO:0007669"/>
    <property type="project" value="UniProtKB-SubCell"/>
</dbReference>
<evidence type="ECO:0000256" key="25">
    <source>
        <dbReference type="ARBA" id="ARBA00047977"/>
    </source>
</evidence>
<evidence type="ECO:0000256" key="31">
    <source>
        <dbReference type="ARBA" id="ARBA00049443"/>
    </source>
</evidence>
<accession>A0AAV6V076</accession>
<comment type="function">
    <text evidence="19">Broad spectrum monooxygenase that catalyzes the oxygenation of a wide variety of nitrogen- and sulfur-containing compounds including xenobiotics. Catalyzes the S-oxygenation of hypotaurine to produce taurine, an organic osmolyte involved in cell volume regulation as well as a variety of cytoprotective and developmental processes. In vitro, catalyzes the N-oxygenation of trimethylamine (TMA) to produce trimethylamine N-oxide (TMAO) and could therefore participate to the detoxification of this compound that is generated by the action of gut microbiota from dietary precursors such as choline, choline containing compounds, betaine or L-carnitine.</text>
</comment>
<dbReference type="GO" id="GO:0016174">
    <property type="term" value="F:NAD(P)H oxidase H2O2-forming activity"/>
    <property type="evidence" value="ECO:0007669"/>
    <property type="project" value="UniProtKB-EC"/>
</dbReference>
<dbReference type="Proteomes" id="UP000827092">
    <property type="component" value="Unassembled WGS sequence"/>
</dbReference>
<comment type="similarity">
    <text evidence="4 33">Belongs to the FMO family.</text>
</comment>
<dbReference type="GO" id="GO:0050661">
    <property type="term" value="F:NADP binding"/>
    <property type="evidence" value="ECO:0007669"/>
    <property type="project" value="InterPro"/>
</dbReference>
<dbReference type="InterPro" id="IPR036188">
    <property type="entry name" value="FAD/NAD-bd_sf"/>
</dbReference>
<dbReference type="AlphaFoldDB" id="A0AAV6V076"/>
<keyword evidence="16" id="KW-0443">Lipid metabolism</keyword>
<organism evidence="34 35">
    <name type="scientific">Oedothorax gibbosus</name>
    <dbReference type="NCBI Taxonomy" id="931172"/>
    <lineage>
        <taxon>Eukaryota</taxon>
        <taxon>Metazoa</taxon>
        <taxon>Ecdysozoa</taxon>
        <taxon>Arthropoda</taxon>
        <taxon>Chelicerata</taxon>
        <taxon>Arachnida</taxon>
        <taxon>Araneae</taxon>
        <taxon>Araneomorphae</taxon>
        <taxon>Entelegynae</taxon>
        <taxon>Araneoidea</taxon>
        <taxon>Linyphiidae</taxon>
        <taxon>Erigoninae</taxon>
        <taxon>Oedothorax</taxon>
    </lineage>
</organism>
<evidence type="ECO:0000256" key="32">
    <source>
        <dbReference type="ARBA" id="ARBA00049475"/>
    </source>
</evidence>
<evidence type="ECO:0000256" key="3">
    <source>
        <dbReference type="ARBA" id="ARBA00004524"/>
    </source>
</evidence>
<dbReference type="GO" id="GO:0050660">
    <property type="term" value="F:flavin adenine dinucleotide binding"/>
    <property type="evidence" value="ECO:0007669"/>
    <property type="project" value="InterPro"/>
</dbReference>
<comment type="catalytic activity">
    <reaction evidence="21">
        <text>hexan-3-one + NADPH + O2 + H(+) = propyl propanoate + NADP(+) + H2O</text>
        <dbReference type="Rhea" id="RHEA:54848"/>
        <dbReference type="ChEBI" id="CHEBI:15377"/>
        <dbReference type="ChEBI" id="CHEBI:15378"/>
        <dbReference type="ChEBI" id="CHEBI:15379"/>
        <dbReference type="ChEBI" id="CHEBI:57783"/>
        <dbReference type="ChEBI" id="CHEBI:58349"/>
        <dbReference type="ChEBI" id="CHEBI:89828"/>
        <dbReference type="ChEBI" id="CHEBI:89891"/>
    </reaction>
    <physiologicalReaction direction="left-to-right" evidence="21">
        <dbReference type="Rhea" id="RHEA:54849"/>
    </physiologicalReaction>
</comment>
<evidence type="ECO:0000256" key="22">
    <source>
        <dbReference type="ARBA" id="ARBA00047574"/>
    </source>
</evidence>
<keyword evidence="8" id="KW-0812">Transmembrane</keyword>
<keyword evidence="17" id="KW-0472">Membrane</keyword>
<evidence type="ECO:0000256" key="28">
    <source>
        <dbReference type="ARBA" id="ARBA00048459"/>
    </source>
</evidence>
<reference evidence="34 35" key="1">
    <citation type="journal article" date="2022" name="Nat. Ecol. Evol.">
        <title>A masculinizing supergene underlies an exaggerated male reproductive morph in a spider.</title>
        <authorList>
            <person name="Hendrickx F."/>
            <person name="De Corte Z."/>
            <person name="Sonet G."/>
            <person name="Van Belleghem S.M."/>
            <person name="Kostlbacher S."/>
            <person name="Vangestel C."/>
        </authorList>
    </citation>
    <scope>NUCLEOTIDE SEQUENCE [LARGE SCALE GENOMIC DNA]</scope>
    <source>
        <strain evidence="34">W744_W776</strain>
    </source>
</reference>
<keyword evidence="15 33" id="KW-0503">Monooxygenase</keyword>
<comment type="catalytic activity">
    <reaction evidence="31">
        <text>N,N-dimethylaniline + NADPH + O2 + H(+) = N,N-dimethylaniline N-oxide + NADP(+) + H2O</text>
        <dbReference type="Rhea" id="RHEA:24468"/>
        <dbReference type="ChEBI" id="CHEBI:15377"/>
        <dbReference type="ChEBI" id="CHEBI:15378"/>
        <dbReference type="ChEBI" id="CHEBI:15379"/>
        <dbReference type="ChEBI" id="CHEBI:16269"/>
        <dbReference type="ChEBI" id="CHEBI:17735"/>
        <dbReference type="ChEBI" id="CHEBI:57783"/>
        <dbReference type="ChEBI" id="CHEBI:58349"/>
        <dbReference type="EC" id="1.14.13.8"/>
    </reaction>
    <physiologicalReaction direction="left-to-right" evidence="31">
        <dbReference type="Rhea" id="RHEA:24469"/>
    </physiologicalReaction>
</comment>
<comment type="catalytic activity">
    <reaction evidence="22">
        <text>heptan-2-one + NADPH + O2 + H(+) = pentyl acetate + NADP(+) + H2O</text>
        <dbReference type="Rhea" id="RHEA:54836"/>
        <dbReference type="ChEBI" id="CHEBI:5672"/>
        <dbReference type="ChEBI" id="CHEBI:15377"/>
        <dbReference type="ChEBI" id="CHEBI:15378"/>
        <dbReference type="ChEBI" id="CHEBI:15379"/>
        <dbReference type="ChEBI" id="CHEBI:57783"/>
        <dbReference type="ChEBI" id="CHEBI:58349"/>
        <dbReference type="ChEBI" id="CHEBI:87362"/>
    </reaction>
    <physiologicalReaction direction="left-to-right" evidence="22">
        <dbReference type="Rhea" id="RHEA:54837"/>
    </physiologicalReaction>
</comment>
<gene>
    <name evidence="34" type="ORF">JTE90_021876</name>
</gene>
<dbReference type="EC" id="1.-.-.-" evidence="33"/>
<evidence type="ECO:0000256" key="20">
    <source>
        <dbReference type="ARBA" id="ARBA00047338"/>
    </source>
</evidence>
<keyword evidence="13" id="KW-1133">Transmembrane helix</keyword>
<keyword evidence="5" id="KW-0488">Methylation</keyword>
<evidence type="ECO:0000256" key="10">
    <source>
        <dbReference type="ARBA" id="ARBA00022827"/>
    </source>
</evidence>
<evidence type="ECO:0000256" key="9">
    <source>
        <dbReference type="ARBA" id="ARBA00022824"/>
    </source>
</evidence>
<evidence type="ECO:0000256" key="7">
    <source>
        <dbReference type="ARBA" id="ARBA00022630"/>
    </source>
</evidence>
<keyword evidence="35" id="KW-1185">Reference proteome</keyword>
<dbReference type="PIRSF" id="PIRSF000332">
    <property type="entry name" value="FMO"/>
    <property type="match status" value="1"/>
</dbReference>
<evidence type="ECO:0000256" key="27">
    <source>
        <dbReference type="ARBA" id="ARBA00048088"/>
    </source>
</evidence>
<comment type="catalytic activity">
    <reaction evidence="27">
        <text>trimethylamine + NADPH + O2 = trimethylamine N-oxide + NADP(+) + H2O</text>
        <dbReference type="Rhea" id="RHEA:31979"/>
        <dbReference type="ChEBI" id="CHEBI:15377"/>
        <dbReference type="ChEBI" id="CHEBI:15379"/>
        <dbReference type="ChEBI" id="CHEBI:15724"/>
        <dbReference type="ChEBI" id="CHEBI:57783"/>
        <dbReference type="ChEBI" id="CHEBI:58349"/>
        <dbReference type="ChEBI" id="CHEBI:58389"/>
        <dbReference type="EC" id="1.14.13.148"/>
    </reaction>
    <physiologicalReaction direction="left-to-right" evidence="27">
        <dbReference type="Rhea" id="RHEA:31980"/>
    </physiologicalReaction>
</comment>
<comment type="catalytic activity">
    <reaction evidence="26">
        <text>hypotaurine + NADPH + O2 + H(+) = taurine + NADP(+) + H2O</text>
        <dbReference type="Rhea" id="RHEA:69819"/>
        <dbReference type="ChEBI" id="CHEBI:15377"/>
        <dbReference type="ChEBI" id="CHEBI:15378"/>
        <dbReference type="ChEBI" id="CHEBI:15379"/>
        <dbReference type="ChEBI" id="CHEBI:57783"/>
        <dbReference type="ChEBI" id="CHEBI:57853"/>
        <dbReference type="ChEBI" id="CHEBI:58349"/>
        <dbReference type="ChEBI" id="CHEBI:507393"/>
        <dbReference type="EC" id="1.14.13.8"/>
    </reaction>
    <physiologicalReaction direction="left-to-right" evidence="26">
        <dbReference type="Rhea" id="RHEA:69820"/>
    </physiologicalReaction>
</comment>
<evidence type="ECO:0000256" key="12">
    <source>
        <dbReference type="ARBA" id="ARBA00022857"/>
    </source>
</evidence>
<dbReference type="SUPFAM" id="SSF51905">
    <property type="entry name" value="FAD/NAD(P)-binding domain"/>
    <property type="match status" value="2"/>
</dbReference>
<comment type="catalytic activity">
    <reaction evidence="32">
        <text>octan-3-one + NADPH + O2 + H(+) = pentyl propanoate + NADP(+) + H2O</text>
        <dbReference type="Rhea" id="RHEA:54840"/>
        <dbReference type="ChEBI" id="CHEBI:15377"/>
        <dbReference type="ChEBI" id="CHEBI:15378"/>
        <dbReference type="ChEBI" id="CHEBI:15379"/>
        <dbReference type="ChEBI" id="CHEBI:57783"/>
        <dbReference type="ChEBI" id="CHEBI:58349"/>
        <dbReference type="ChEBI" id="CHEBI:80946"/>
        <dbReference type="ChEBI" id="CHEBI:87373"/>
    </reaction>
    <physiologicalReaction direction="left-to-right" evidence="32">
        <dbReference type="Rhea" id="RHEA:54841"/>
    </physiologicalReaction>
</comment>
<comment type="catalytic activity">
    <reaction evidence="30">
        <text>heptan-4-one + NADPH + O2 + H(+) = propyl butanoate + NADP(+) + H2O</text>
        <dbReference type="Rhea" id="RHEA:54852"/>
        <dbReference type="ChEBI" id="CHEBI:15377"/>
        <dbReference type="ChEBI" id="CHEBI:15378"/>
        <dbReference type="ChEBI" id="CHEBI:15379"/>
        <dbReference type="ChEBI" id="CHEBI:57783"/>
        <dbReference type="ChEBI" id="CHEBI:58349"/>
        <dbReference type="ChEBI" id="CHEBI:89484"/>
        <dbReference type="ChEBI" id="CHEBI:89719"/>
    </reaction>
    <physiologicalReaction direction="left-to-right" evidence="30">
        <dbReference type="Rhea" id="RHEA:54853"/>
    </physiologicalReaction>
</comment>
<evidence type="ECO:0000256" key="13">
    <source>
        <dbReference type="ARBA" id="ARBA00022989"/>
    </source>
</evidence>
<keyword evidence="6" id="KW-0597">Phosphoprotein</keyword>
<evidence type="ECO:0000256" key="14">
    <source>
        <dbReference type="ARBA" id="ARBA00023002"/>
    </source>
</evidence>
<dbReference type="EMBL" id="JAFNEN010000217">
    <property type="protein sequence ID" value="KAG8189373.1"/>
    <property type="molecule type" value="Genomic_DNA"/>
</dbReference>
<evidence type="ECO:0000256" key="4">
    <source>
        <dbReference type="ARBA" id="ARBA00009183"/>
    </source>
</evidence>
<comment type="cofactor">
    <cofactor evidence="1 33">
        <name>FAD</name>
        <dbReference type="ChEBI" id="CHEBI:57692"/>
    </cofactor>
</comment>
<evidence type="ECO:0000313" key="34">
    <source>
        <dbReference type="EMBL" id="KAG8189373.1"/>
    </source>
</evidence>
<evidence type="ECO:0000256" key="33">
    <source>
        <dbReference type="RuleBase" id="RU361177"/>
    </source>
</evidence>
<dbReference type="GO" id="GO:0004499">
    <property type="term" value="F:N,N-dimethylaniline monooxygenase activity"/>
    <property type="evidence" value="ECO:0007669"/>
    <property type="project" value="InterPro"/>
</dbReference>
<comment type="catalytic activity">
    <reaction evidence="23">
        <text>sulcatone + NADPH + O2 + H(+) = 4-methylpent-3-en-1-yl acetate + NADP(+) + H2O</text>
        <dbReference type="Rhea" id="RHEA:54864"/>
        <dbReference type="ChEBI" id="CHEBI:15377"/>
        <dbReference type="ChEBI" id="CHEBI:15378"/>
        <dbReference type="ChEBI" id="CHEBI:15379"/>
        <dbReference type="ChEBI" id="CHEBI:16310"/>
        <dbReference type="ChEBI" id="CHEBI:57783"/>
        <dbReference type="ChEBI" id="CHEBI:58349"/>
        <dbReference type="ChEBI" id="CHEBI:138373"/>
    </reaction>
    <physiologicalReaction direction="left-to-right" evidence="23">
        <dbReference type="Rhea" id="RHEA:54865"/>
    </physiologicalReaction>
</comment>
<dbReference type="PANTHER" id="PTHR23023">
    <property type="entry name" value="DIMETHYLANILINE MONOOXYGENASE"/>
    <property type="match status" value="1"/>
</dbReference>
<evidence type="ECO:0000256" key="17">
    <source>
        <dbReference type="ARBA" id="ARBA00023136"/>
    </source>
</evidence>
<comment type="catalytic activity">
    <reaction evidence="25">
        <text>hexan-3-one + NADPH + O2 + H(+) = ethyl butanoate + NADP(+) + H2O</text>
        <dbReference type="Rhea" id="RHEA:54844"/>
        <dbReference type="ChEBI" id="CHEBI:15377"/>
        <dbReference type="ChEBI" id="CHEBI:15378"/>
        <dbReference type="ChEBI" id="CHEBI:15379"/>
        <dbReference type="ChEBI" id="CHEBI:57783"/>
        <dbReference type="ChEBI" id="CHEBI:58349"/>
        <dbReference type="ChEBI" id="CHEBI:88764"/>
        <dbReference type="ChEBI" id="CHEBI:89891"/>
    </reaction>
    <physiologicalReaction direction="left-to-right" evidence="25">
        <dbReference type="Rhea" id="RHEA:54845"/>
    </physiologicalReaction>
</comment>